<accession>A0A8T3CCV1</accession>
<evidence type="ECO:0000313" key="7">
    <source>
        <dbReference type="Proteomes" id="UP000829196"/>
    </source>
</evidence>
<evidence type="ECO:0000256" key="1">
    <source>
        <dbReference type="ARBA" id="ARBA00008259"/>
    </source>
</evidence>
<dbReference type="EMBL" id="JAGYWB010000002">
    <property type="protein sequence ID" value="KAI0529552.1"/>
    <property type="molecule type" value="Genomic_DNA"/>
</dbReference>
<comment type="caution">
    <text evidence="6">The sequence shown here is derived from an EMBL/GenBank/DDBJ whole genome shotgun (WGS) entry which is preliminary data.</text>
</comment>
<name>A0A8T3CCV1_DENNO</name>
<protein>
    <recommendedName>
        <fullName evidence="5">Serine/threonine-protein phosphatase 2A 55 kDa regulatory subunit B</fullName>
    </recommendedName>
</protein>
<comment type="similarity">
    <text evidence="1 5">Belongs to the phosphatase 2A regulatory subunit B family.</text>
</comment>
<dbReference type="PRINTS" id="PR00600">
    <property type="entry name" value="PP2APR55"/>
</dbReference>
<evidence type="ECO:0000256" key="2">
    <source>
        <dbReference type="ARBA" id="ARBA00022574"/>
    </source>
</evidence>
<evidence type="ECO:0000256" key="3">
    <source>
        <dbReference type="ARBA" id="ARBA00022737"/>
    </source>
</evidence>
<dbReference type="OrthoDB" id="6274823at2759"/>
<comment type="function">
    <text evidence="4">The B regulatory subunit may modulate substrate selectivity and catalytic activity, and may also direct the localization of the catalytic enzyme to a particular subcellular compartment.</text>
</comment>
<dbReference type="InterPro" id="IPR000009">
    <property type="entry name" value="PP2A_PR55"/>
</dbReference>
<dbReference type="InterPro" id="IPR036322">
    <property type="entry name" value="WD40_repeat_dom_sf"/>
</dbReference>
<dbReference type="FunFam" id="2.130.10.10:FF:000609">
    <property type="entry name" value="Serine/threonine-protein phosphatase 2A 55 kDa regulatory subunit B"/>
    <property type="match status" value="1"/>
</dbReference>
<sequence>MVASEPPRWNSSQIFGERTAGEVIEDVDIISAIEFASRGEYLATGDRGGRIVLFERTEGINPHPRKELEHMDYPTTIYPRYTYKTEIQSHEPEFDYLRSLEIGEKMNKLRWCAASNNSLFFLSTNDRTIKLWKVLPYKVKKVKEMDLNSSVCSENTLLAENSFLADQNESCFSNGYRLEWLTKRHKSLSPPTQGDSRSMFNTGDGAYARCRRVYTHAHDYNVNSISNNSDGESFISADDLKINLWNLEISNQCFNIIDMKPSNMEDLIEVITVAEFHPTHCNILAYGSSRGFIRLFDMRQSALCDQNARMLKDRESHGSRSFFTEIIASISDLKFAKDGRHILSRDYMNLKLWDMHMDGAPVATFKMHEFLLPKLSELYNNDSIFDKFDCCLSSDGRQFASGSYSNTFSIFSRDDGHEVGLVLNVSKNAPRSSHSTNPRTARRLPGFAWGKRGNDNSGCEISSIIPCDFTTKVIHMAWHPTADMIACASANTLYIYCS</sequence>
<dbReference type="Proteomes" id="UP000829196">
    <property type="component" value="Unassembled WGS sequence"/>
</dbReference>
<dbReference type="SMART" id="SM00320">
    <property type="entry name" value="WD40"/>
    <property type="match status" value="7"/>
</dbReference>
<dbReference type="Gene3D" id="2.130.10.10">
    <property type="entry name" value="YVTN repeat-like/Quinoprotein amine dehydrogenase"/>
    <property type="match status" value="3"/>
</dbReference>
<dbReference type="GO" id="GO:0000159">
    <property type="term" value="C:protein phosphatase type 2A complex"/>
    <property type="evidence" value="ECO:0007669"/>
    <property type="project" value="UniProtKB-UniRule"/>
</dbReference>
<organism evidence="6 7">
    <name type="scientific">Dendrobium nobile</name>
    <name type="common">Orchid</name>
    <dbReference type="NCBI Taxonomy" id="94219"/>
    <lineage>
        <taxon>Eukaryota</taxon>
        <taxon>Viridiplantae</taxon>
        <taxon>Streptophyta</taxon>
        <taxon>Embryophyta</taxon>
        <taxon>Tracheophyta</taxon>
        <taxon>Spermatophyta</taxon>
        <taxon>Magnoliopsida</taxon>
        <taxon>Liliopsida</taxon>
        <taxon>Asparagales</taxon>
        <taxon>Orchidaceae</taxon>
        <taxon>Epidendroideae</taxon>
        <taxon>Malaxideae</taxon>
        <taxon>Dendrobiinae</taxon>
        <taxon>Dendrobium</taxon>
    </lineage>
</organism>
<dbReference type="SMR" id="A0A8T3CCV1"/>
<keyword evidence="2 5" id="KW-0853">WD repeat</keyword>
<reference evidence="6" key="1">
    <citation type="journal article" date="2022" name="Front. Genet.">
        <title>Chromosome-Scale Assembly of the Dendrobium nobile Genome Provides Insights Into the Molecular Mechanism of the Biosynthesis of the Medicinal Active Ingredient of Dendrobium.</title>
        <authorList>
            <person name="Xu Q."/>
            <person name="Niu S.-C."/>
            <person name="Li K.-L."/>
            <person name="Zheng P.-J."/>
            <person name="Zhang X.-J."/>
            <person name="Jia Y."/>
            <person name="Liu Y."/>
            <person name="Niu Y.-X."/>
            <person name="Yu L.-H."/>
            <person name="Chen D.-F."/>
            <person name="Zhang G.-Q."/>
        </authorList>
    </citation>
    <scope>NUCLEOTIDE SEQUENCE</scope>
    <source>
        <tissue evidence="6">Leaf</tissue>
    </source>
</reference>
<proteinExistence type="inferred from homology"/>
<dbReference type="AlphaFoldDB" id="A0A8T3CCV1"/>
<dbReference type="SUPFAM" id="SSF50978">
    <property type="entry name" value="WD40 repeat-like"/>
    <property type="match status" value="1"/>
</dbReference>
<evidence type="ECO:0000313" key="6">
    <source>
        <dbReference type="EMBL" id="KAI0529552.1"/>
    </source>
</evidence>
<dbReference type="InterPro" id="IPR001680">
    <property type="entry name" value="WD40_rpt"/>
</dbReference>
<keyword evidence="7" id="KW-1185">Reference proteome</keyword>
<dbReference type="InterPro" id="IPR015943">
    <property type="entry name" value="WD40/YVTN_repeat-like_dom_sf"/>
</dbReference>
<dbReference type="PANTHER" id="PTHR11871">
    <property type="entry name" value="PROTEIN PHOSPHATASE PP2A REGULATORY SUBUNIT B"/>
    <property type="match status" value="1"/>
</dbReference>
<keyword evidence="3 5" id="KW-0677">Repeat</keyword>
<gene>
    <name evidence="6" type="ORF">KFK09_002104</name>
</gene>
<evidence type="ECO:0000256" key="5">
    <source>
        <dbReference type="RuleBase" id="RU331113"/>
    </source>
</evidence>
<evidence type="ECO:0000256" key="4">
    <source>
        <dbReference type="ARBA" id="ARBA00034298"/>
    </source>
</evidence>
<dbReference type="GO" id="GO:0019888">
    <property type="term" value="F:protein phosphatase regulator activity"/>
    <property type="evidence" value="ECO:0007669"/>
    <property type="project" value="InterPro"/>
</dbReference>
<dbReference type="Pfam" id="PF00400">
    <property type="entry name" value="WD40"/>
    <property type="match status" value="1"/>
</dbReference>
<dbReference type="PIRSF" id="PIRSF037309">
    <property type="entry name" value="PP2A_PR55"/>
    <property type="match status" value="1"/>
</dbReference>